<dbReference type="EMBL" id="SMLH01000004">
    <property type="protein sequence ID" value="TDE29453.1"/>
    <property type="molecule type" value="Genomic_DNA"/>
</dbReference>
<name>A0ABY2DUT6_9FLAO</name>
<protein>
    <submittedName>
        <fullName evidence="1">DUF2490 domain-containing protein</fullName>
    </submittedName>
</protein>
<comment type="caution">
    <text evidence="1">The sequence shown here is derived from an EMBL/GenBank/DDBJ whole genome shotgun (WGS) entry which is preliminary data.</text>
</comment>
<dbReference type="Pfam" id="PF10677">
    <property type="entry name" value="DUF2490"/>
    <property type="match status" value="1"/>
</dbReference>
<sequence length="86" mass="9636">MYIKNSLSIIVLDEVFVGFGENVGANVFDQNRLAALVGYKANKNVKIEAGYLSQILQQGKRVNNQSVFQYNSGFMLTTHLFFDAVK</sequence>
<dbReference type="InterPro" id="IPR019619">
    <property type="entry name" value="DUF2490"/>
</dbReference>
<reference evidence="1 2" key="1">
    <citation type="submission" date="2019-03" db="EMBL/GenBank/DDBJ databases">
        <title>Novel species of Flavobacterium.</title>
        <authorList>
            <person name="Liu Q."/>
            <person name="Xin Y.-H."/>
        </authorList>
    </citation>
    <scope>NUCLEOTIDE SEQUENCE [LARGE SCALE GENOMIC DNA]</scope>
    <source>
        <strain evidence="1 2">LB2P22</strain>
    </source>
</reference>
<accession>A0ABY2DUT6</accession>
<evidence type="ECO:0000313" key="2">
    <source>
        <dbReference type="Proteomes" id="UP000294685"/>
    </source>
</evidence>
<organism evidence="1 2">
    <name type="scientific">Flavobacterium ranwuense</name>
    <dbReference type="NCBI Taxonomy" id="2541725"/>
    <lineage>
        <taxon>Bacteria</taxon>
        <taxon>Pseudomonadati</taxon>
        <taxon>Bacteroidota</taxon>
        <taxon>Flavobacteriia</taxon>
        <taxon>Flavobacteriales</taxon>
        <taxon>Flavobacteriaceae</taxon>
        <taxon>Flavobacterium</taxon>
    </lineage>
</organism>
<dbReference type="Proteomes" id="UP000294685">
    <property type="component" value="Unassembled WGS sequence"/>
</dbReference>
<keyword evidence="2" id="KW-1185">Reference proteome</keyword>
<proteinExistence type="predicted"/>
<evidence type="ECO:0000313" key="1">
    <source>
        <dbReference type="EMBL" id="TDE29453.1"/>
    </source>
</evidence>
<gene>
    <name evidence="1" type="ORF">E0I61_08905</name>
</gene>